<evidence type="ECO:0000313" key="3">
    <source>
        <dbReference type="Proteomes" id="UP000184241"/>
    </source>
</evidence>
<gene>
    <name evidence="2" type="ORF">SAMN02745941_00604</name>
</gene>
<sequence>MKKKYLVVGLVFIIILLSMFIYFRKSRKISEDKALRHKIVDTIKQSEHVDFSEVTDFEWDTMYIFIPYSNPNNIFKGDGVKSYNSRFNIENLDSINMIAFVKSKKLVSFVEVPIEYFNSEKTTKYSKD</sequence>
<proteinExistence type="predicted"/>
<feature type="transmembrane region" description="Helical" evidence="1">
    <location>
        <begin position="6"/>
        <end position="23"/>
    </location>
</feature>
<dbReference type="Proteomes" id="UP000184241">
    <property type="component" value="Unassembled WGS sequence"/>
</dbReference>
<dbReference type="EMBL" id="FQXU01000003">
    <property type="protein sequence ID" value="SHH65189.1"/>
    <property type="molecule type" value="Genomic_DNA"/>
</dbReference>
<organism evidence="2 3">
    <name type="scientific">Clostridium intestinale DSM 6191</name>
    <dbReference type="NCBI Taxonomy" id="1121320"/>
    <lineage>
        <taxon>Bacteria</taxon>
        <taxon>Bacillati</taxon>
        <taxon>Bacillota</taxon>
        <taxon>Clostridia</taxon>
        <taxon>Eubacteriales</taxon>
        <taxon>Clostridiaceae</taxon>
        <taxon>Clostridium</taxon>
    </lineage>
</organism>
<keyword evidence="1" id="KW-0472">Membrane</keyword>
<evidence type="ECO:0000313" key="2">
    <source>
        <dbReference type="EMBL" id="SHH65189.1"/>
    </source>
</evidence>
<reference evidence="2 3" key="1">
    <citation type="submission" date="2016-11" db="EMBL/GenBank/DDBJ databases">
        <authorList>
            <person name="Jaros S."/>
            <person name="Januszkiewicz K."/>
            <person name="Wedrychowicz H."/>
        </authorList>
    </citation>
    <scope>NUCLEOTIDE SEQUENCE [LARGE SCALE GENOMIC DNA]</scope>
    <source>
        <strain evidence="2 3">DSM 6191</strain>
    </source>
</reference>
<dbReference type="RefSeq" id="WP_073016553.1">
    <property type="nucleotide sequence ID" value="NZ_FQXU01000003.1"/>
</dbReference>
<accession>A0A1M5UQF7</accession>
<protein>
    <submittedName>
        <fullName evidence="2">Uncharacterized protein</fullName>
    </submittedName>
</protein>
<name>A0A1M5UQF7_9CLOT</name>
<evidence type="ECO:0000256" key="1">
    <source>
        <dbReference type="SAM" id="Phobius"/>
    </source>
</evidence>
<keyword evidence="1" id="KW-0812">Transmembrane</keyword>
<keyword evidence="1" id="KW-1133">Transmembrane helix</keyword>
<dbReference type="AlphaFoldDB" id="A0A1M5UQF7"/>